<keyword evidence="6" id="KW-1185">Reference proteome</keyword>
<evidence type="ECO:0000256" key="2">
    <source>
        <dbReference type="SAM" id="MobiDB-lite"/>
    </source>
</evidence>
<dbReference type="AlphaFoldDB" id="A0A8J2Q2Z9"/>
<evidence type="ECO:0000259" key="4">
    <source>
        <dbReference type="SMART" id="SM01088"/>
    </source>
</evidence>
<keyword evidence="3" id="KW-0812">Transmembrane</keyword>
<evidence type="ECO:0000256" key="3">
    <source>
        <dbReference type="SAM" id="Phobius"/>
    </source>
</evidence>
<feature type="region of interest" description="Disordered" evidence="2">
    <location>
        <begin position="181"/>
        <end position="295"/>
    </location>
</feature>
<dbReference type="EMBL" id="CAKAEH010001664">
    <property type="protein sequence ID" value="CAG9538484.1"/>
    <property type="molecule type" value="Genomic_DNA"/>
</dbReference>
<keyword evidence="3" id="KW-0472">Membrane</keyword>
<keyword evidence="3" id="KW-1133">Transmembrane helix</keyword>
<organism evidence="5 6">
    <name type="scientific">Cercopithifilaria johnstoni</name>
    <dbReference type="NCBI Taxonomy" id="2874296"/>
    <lineage>
        <taxon>Eukaryota</taxon>
        <taxon>Metazoa</taxon>
        <taxon>Ecdysozoa</taxon>
        <taxon>Nematoda</taxon>
        <taxon>Chromadorea</taxon>
        <taxon>Rhabditida</taxon>
        <taxon>Spirurina</taxon>
        <taxon>Spiruromorpha</taxon>
        <taxon>Filarioidea</taxon>
        <taxon>Onchocercidae</taxon>
        <taxon>Cercopithifilaria</taxon>
    </lineage>
</organism>
<gene>
    <name evidence="5" type="ORF">CJOHNSTONI_LOCUS8191</name>
</gene>
<evidence type="ECO:0000256" key="1">
    <source>
        <dbReference type="ARBA" id="ARBA00022737"/>
    </source>
</evidence>
<dbReference type="GO" id="GO:0042302">
    <property type="term" value="F:structural constituent of cuticle"/>
    <property type="evidence" value="ECO:0007669"/>
    <property type="project" value="InterPro"/>
</dbReference>
<dbReference type="PANTHER" id="PTHR24637">
    <property type="entry name" value="COLLAGEN"/>
    <property type="match status" value="1"/>
</dbReference>
<proteinExistence type="predicted"/>
<keyword evidence="1" id="KW-0677">Repeat</keyword>
<feature type="compositionally biased region" description="Low complexity" evidence="2">
    <location>
        <begin position="221"/>
        <end position="244"/>
    </location>
</feature>
<accession>A0A8J2Q2Z9</accession>
<dbReference type="Pfam" id="PF01484">
    <property type="entry name" value="Col_cuticle_N"/>
    <property type="match status" value="1"/>
</dbReference>
<feature type="transmembrane region" description="Helical" evidence="3">
    <location>
        <begin position="12"/>
        <end position="32"/>
    </location>
</feature>
<dbReference type="InterPro" id="IPR008160">
    <property type="entry name" value="Collagen"/>
</dbReference>
<evidence type="ECO:0000313" key="5">
    <source>
        <dbReference type="EMBL" id="CAG9538484.1"/>
    </source>
</evidence>
<dbReference type="PANTHER" id="PTHR24637:SF421">
    <property type="entry name" value="CUTICLE COLLAGEN DPY-2"/>
    <property type="match status" value="1"/>
</dbReference>
<dbReference type="Gene3D" id="1.20.5.320">
    <property type="entry name" value="6-Phosphogluconate Dehydrogenase, domain 3"/>
    <property type="match status" value="1"/>
</dbReference>
<name>A0A8J2Q2Z9_9BILA</name>
<sequence>MKISFWINVTTTFLALSFCTIILICGVIVSSINEFYENALHDLKEFQVVEKNIWNKLSQFSPVRTIREISLKSSEFSRRRRQISRKLQDINFENGNYMALLEEISSHVVPSSRGNEGELERNYLTPSVLECSIIYPCPSGPPGLPGKKGENGEPGIPGVDGHPGLPGIAIRYMVSDCVKCPAGPPGQKGPDGPPGEDGAPGKPGLARTLDAFGPPGPVGDPGPSGLPGEEGEPGMPGIPAIPGIKYLTGPKGSPGLRGHAGEPGIPGKQGPPGEIGSIGVMGAPGEPGLKGAPGPDGMPGPPGIPGIDGQYCICPSRNKTSTTTLYPKPSNFQPSNLQSMNRQSSTELTHATIIDAQVQSNTKSKIGPYYRRILGSMAHQISGSEAESILVPKQIEFNPFPSSGSLSTIGSAVQHVGNYKHSYTAAPYTSIYRKTADESKN</sequence>
<protein>
    <recommendedName>
        <fullName evidence="4">Nematode cuticle collagen N-terminal domain-containing protein</fullName>
    </recommendedName>
</protein>
<reference evidence="5" key="1">
    <citation type="submission" date="2021-09" db="EMBL/GenBank/DDBJ databases">
        <authorList>
            <consortium name="Pathogen Informatics"/>
        </authorList>
    </citation>
    <scope>NUCLEOTIDE SEQUENCE</scope>
</reference>
<comment type="caution">
    <text evidence="5">The sequence shown here is derived from an EMBL/GenBank/DDBJ whole genome shotgun (WGS) entry which is preliminary data.</text>
</comment>
<dbReference type="InterPro" id="IPR002486">
    <property type="entry name" value="Col_cuticle_N"/>
</dbReference>
<dbReference type="Proteomes" id="UP000746747">
    <property type="component" value="Unassembled WGS sequence"/>
</dbReference>
<evidence type="ECO:0000313" key="6">
    <source>
        <dbReference type="Proteomes" id="UP000746747"/>
    </source>
</evidence>
<dbReference type="SMART" id="SM01088">
    <property type="entry name" value="Col_cuticle_N"/>
    <property type="match status" value="1"/>
</dbReference>
<dbReference type="OrthoDB" id="5983381at2759"/>
<dbReference type="Pfam" id="PF01391">
    <property type="entry name" value="Collagen"/>
    <property type="match status" value="2"/>
</dbReference>
<feature type="domain" description="Nematode cuticle collagen N-terminal" evidence="4">
    <location>
        <begin position="7"/>
        <end position="57"/>
    </location>
</feature>